<keyword evidence="5" id="KW-1185">Reference proteome</keyword>
<sequence>MFARVISQGVVAALIMAMLFLHVWCELDWYLDISLRIMLTLFTSLLTISHTLTPFFKKNNIPLFSGKMTTMENNNPLKSSLNLVSSDDNFIAVVSQSCKTNDVNEWVVDSGATKHVCKNKNAFTSYTIIGDGEELVYLADSKTVKVHGKGRVLLKLTSGKTLSLNDVLHVPEIRTNLVSVYLLGKVGVKVSFGCDNFVMTKNDVLVGNGYCKKGLYILDISEILHDNASVYLIDSYDVWHARLGHASNSYIKMLNDCGLISFKNKTTHEKCDVCVQSKLTKKHCPSIYRESELLSL</sequence>
<dbReference type="SUPFAM" id="SSF69304">
    <property type="entry name" value="Tricorn protease N-terminal domain"/>
    <property type="match status" value="1"/>
</dbReference>
<gene>
    <name evidence="4" type="ORF">CEPIT_LOCUS19204</name>
</gene>
<evidence type="ECO:0000259" key="3">
    <source>
        <dbReference type="Pfam" id="PF22936"/>
    </source>
</evidence>
<feature type="transmembrane region" description="Helical" evidence="1">
    <location>
        <begin position="6"/>
        <end position="25"/>
    </location>
</feature>
<evidence type="ECO:0000256" key="1">
    <source>
        <dbReference type="SAM" id="Phobius"/>
    </source>
</evidence>
<organism evidence="4 5">
    <name type="scientific">Cuscuta epithymum</name>
    <dbReference type="NCBI Taxonomy" id="186058"/>
    <lineage>
        <taxon>Eukaryota</taxon>
        <taxon>Viridiplantae</taxon>
        <taxon>Streptophyta</taxon>
        <taxon>Embryophyta</taxon>
        <taxon>Tracheophyta</taxon>
        <taxon>Spermatophyta</taxon>
        <taxon>Magnoliopsida</taxon>
        <taxon>eudicotyledons</taxon>
        <taxon>Gunneridae</taxon>
        <taxon>Pentapetalae</taxon>
        <taxon>asterids</taxon>
        <taxon>lamiids</taxon>
        <taxon>Solanales</taxon>
        <taxon>Convolvulaceae</taxon>
        <taxon>Cuscuteae</taxon>
        <taxon>Cuscuta</taxon>
        <taxon>Cuscuta subgen. Cuscuta</taxon>
    </lineage>
</organism>
<dbReference type="InterPro" id="IPR054722">
    <property type="entry name" value="PolX-like_BBD"/>
</dbReference>
<dbReference type="PANTHER" id="PTHR47592">
    <property type="entry name" value="PBF68 PROTEIN"/>
    <property type="match status" value="1"/>
</dbReference>
<dbReference type="AlphaFoldDB" id="A0AAV0E0N0"/>
<reference evidence="4" key="1">
    <citation type="submission" date="2022-07" db="EMBL/GenBank/DDBJ databases">
        <authorList>
            <person name="Macas J."/>
            <person name="Novak P."/>
            <person name="Neumann P."/>
        </authorList>
    </citation>
    <scope>NUCLEOTIDE SEQUENCE</scope>
</reference>
<feature type="transmembrane region" description="Helical" evidence="1">
    <location>
        <begin position="37"/>
        <end position="56"/>
    </location>
</feature>
<proteinExistence type="predicted"/>
<keyword evidence="1" id="KW-1133">Transmembrane helix</keyword>
<evidence type="ECO:0000313" key="5">
    <source>
        <dbReference type="Proteomes" id="UP001152523"/>
    </source>
</evidence>
<evidence type="ECO:0008006" key="6">
    <source>
        <dbReference type="Google" id="ProtNLM"/>
    </source>
</evidence>
<keyword evidence="1" id="KW-0472">Membrane</keyword>
<dbReference type="Pfam" id="PF22936">
    <property type="entry name" value="Pol_BBD"/>
    <property type="match status" value="1"/>
</dbReference>
<dbReference type="PANTHER" id="PTHR47592:SF27">
    <property type="entry name" value="OS08G0421700 PROTEIN"/>
    <property type="match status" value="1"/>
</dbReference>
<dbReference type="EMBL" id="CAMAPF010000173">
    <property type="protein sequence ID" value="CAH9110652.1"/>
    <property type="molecule type" value="Genomic_DNA"/>
</dbReference>
<keyword evidence="1" id="KW-0812">Transmembrane</keyword>
<feature type="domain" description="GAG-pre-integrase" evidence="2">
    <location>
        <begin position="214"/>
        <end position="278"/>
    </location>
</feature>
<evidence type="ECO:0000313" key="4">
    <source>
        <dbReference type="EMBL" id="CAH9110652.1"/>
    </source>
</evidence>
<dbReference type="InterPro" id="IPR025724">
    <property type="entry name" value="GAG-pre-integrase_dom"/>
</dbReference>
<dbReference type="Pfam" id="PF13976">
    <property type="entry name" value="gag_pre-integrs"/>
    <property type="match status" value="1"/>
</dbReference>
<accession>A0AAV0E0N0</accession>
<evidence type="ECO:0000259" key="2">
    <source>
        <dbReference type="Pfam" id="PF13976"/>
    </source>
</evidence>
<protein>
    <recommendedName>
        <fullName evidence="6">GAG-pre-integrase domain-containing protein</fullName>
    </recommendedName>
</protein>
<feature type="domain" description="Retrovirus-related Pol polyprotein from transposon TNT 1-94-like beta-barrel" evidence="3">
    <location>
        <begin position="106"/>
        <end position="185"/>
    </location>
</feature>
<feature type="non-terminal residue" evidence="4">
    <location>
        <position position="296"/>
    </location>
</feature>
<name>A0AAV0E0N0_9ASTE</name>
<comment type="caution">
    <text evidence="4">The sequence shown here is derived from an EMBL/GenBank/DDBJ whole genome shotgun (WGS) entry which is preliminary data.</text>
</comment>
<dbReference type="Proteomes" id="UP001152523">
    <property type="component" value="Unassembled WGS sequence"/>
</dbReference>